<sequence length="1486" mass="157459">MAVLPRDSLPREGESWRLRPVHLAAVFACLLLLPQHVLGVARRHAPALSGDLWLPSGPVFSGGGGAPVDERHVVGESQEADFSDSPAFSEASADVLPRSAALGAGVDPSVEDARRTLKQWKSIGRSVPVDDLPEATTGGERKEATSAAAPVDSHGQANAARRPTVPSTDSSTEDELGHAQPFVPTKVDLESTATESADSPPAPVRRRRKTPSRPRQLKAGQGSAAAAAAEPWAGVTGDEAMQPGMQELRAQATRHPHDVAKGTASDASLVELREDWSAYETVRKHHLGHATPFVPASSPDYGETPPSAAPPVKTGGSVRGRAGSRKPPVPKAPGSRRKGHASGHEAPHVAGAAQSGMDADASRPGESAEASDSVGPDRETASMLQTQQSTSSGTQTQAPRGGHDGSSEAFEADDIELSLDDIELSLDDIDFGEEGEETVASLADSGNEEAEHPAASSAESFDSDFEFGDDDDVDYGSFTTAPVGPSSAVGGGASPAPTRSSAKRLPSSNRQQPAAPKEPSAPPPSAPRRTREAQAAGARPAAAAKHVSPKQPEASKPSPAAAKARTSGSPRRAMIQQQPRAQAVSFHTGSHKNESPSPGGGTGDDEFDIDVDDLDLDDLDLDDLDLEIDSGDLSAAGASPPTPKTKAPPKKAPKTGNQPRQPQRSKGHLATPAAEAASEDISIDLDDDIDDAVIGSSDEQADDDAQGSSQALAEATAIDSGELDLSSEDGSGLEGDGDFDFDASDEGGLGSSGGGLEDALGGALQGKVKIPGTGIDLNKISKETKKRLGKARSFKDFGKGMGDARFQQEVAGQRLSAPDVKWEHRQPMQIREDTDVYKQAHDTAPSLDFLGSGYDMLKGNPLGDPETSMDPGFRSPVVRFHWTHGPYGVTNDLNLLQPVGGFVRPFVSCRQSESVDEISTMSDYQAELTADASAGGGGYFVSFSASTGYRDMAQNVAKDNERSFFMKTYCFRYEAGLSDSPAITWNTTYGFQHTLMDLPVNFRGLDNNSTCMPFIYKTTPLSTDCQEMGVTKWMSFFDRYGTHVTTNLKLGGKMIHEIKVKSADVDALKDSGISVAAEVSASFMGFSASAKASSSSSTSQRDASSKLKKTVTTRVIGGRPPKDPTDPSSIVLWSKTVEDLPMPIQMELRPLEHFLPHQFREAYRKAAIYYGRAFGMSPTDLDGMGSDSVSLADRLQSGHSVVWGGTAPGYLQCPGKEVIIAGFSILFNFRDMEADPNDYHMQICRPGLRKCEGASTTGNSGDDARMWAICGPSSMTSIRQFIVEGLVKNDDPEATLELRCPQGTEVAWGLKLAVGYGPGGAAHSYIGHCNSGRSTCTMDPRPEASRRHARRFIYAACIESGYPGVREIQAISNNGDIGYANKGLPNSDGNVVLNCGDGNELLLGWTIENHTREEQVRPKFLTCPPGKQICTMKGAGIDDAPLVGGQRKFRDTHALLGYGLCIPSKRFNPHPEEKAAPLRHIPAGGR</sequence>
<gene>
    <name evidence="3" type="ORF">BESB_037970</name>
</gene>
<feature type="compositionally biased region" description="Low complexity" evidence="1">
    <location>
        <begin position="533"/>
        <end position="564"/>
    </location>
</feature>
<feature type="compositionally biased region" description="Low complexity" evidence="1">
    <location>
        <begin position="475"/>
        <end position="488"/>
    </location>
</feature>
<dbReference type="RefSeq" id="XP_029221348.1">
    <property type="nucleotide sequence ID" value="XM_029362383.1"/>
</dbReference>
<organism evidence="3 4">
    <name type="scientific">Besnoitia besnoiti</name>
    <name type="common">Apicomplexan protozoan</name>
    <dbReference type="NCBI Taxonomy" id="94643"/>
    <lineage>
        <taxon>Eukaryota</taxon>
        <taxon>Sar</taxon>
        <taxon>Alveolata</taxon>
        <taxon>Apicomplexa</taxon>
        <taxon>Conoidasida</taxon>
        <taxon>Coccidia</taxon>
        <taxon>Eucoccidiorida</taxon>
        <taxon>Eimeriorina</taxon>
        <taxon>Sarcocystidae</taxon>
        <taxon>Besnoitia</taxon>
    </lineage>
</organism>
<feature type="compositionally biased region" description="Gly residues" evidence="1">
    <location>
        <begin position="747"/>
        <end position="756"/>
    </location>
</feature>
<feature type="compositionally biased region" description="Acidic residues" evidence="1">
    <location>
        <begin position="603"/>
        <end position="630"/>
    </location>
</feature>
<dbReference type="STRING" id="94643.A0A2A9MHG5"/>
<dbReference type="VEuPathDB" id="ToxoDB:BESB_037970"/>
<feature type="region of interest" description="Disordered" evidence="1">
    <location>
        <begin position="128"/>
        <end position="243"/>
    </location>
</feature>
<evidence type="ECO:0000313" key="4">
    <source>
        <dbReference type="Proteomes" id="UP000224006"/>
    </source>
</evidence>
<reference evidence="3 4" key="1">
    <citation type="submission" date="2017-09" db="EMBL/GenBank/DDBJ databases">
        <title>Genome sequencing of Besnoitia besnoiti strain Bb-Ger1.</title>
        <authorList>
            <person name="Schares G."/>
            <person name="Venepally P."/>
            <person name="Lorenzi H.A."/>
        </authorList>
    </citation>
    <scope>NUCLEOTIDE SEQUENCE [LARGE SCALE GENOMIC DNA]</scope>
    <source>
        <strain evidence="3 4">Bb-Ger1</strain>
    </source>
</reference>
<feature type="compositionally biased region" description="Polar residues" evidence="1">
    <location>
        <begin position="575"/>
        <end position="588"/>
    </location>
</feature>
<dbReference type="InterPro" id="IPR020864">
    <property type="entry name" value="MACPF"/>
</dbReference>
<dbReference type="PROSITE" id="PS51412">
    <property type="entry name" value="MACPF_2"/>
    <property type="match status" value="1"/>
</dbReference>
<name>A0A2A9MHG5_BESBE</name>
<feature type="compositionally biased region" description="Low complexity" evidence="1">
    <location>
        <begin position="1092"/>
        <end position="1102"/>
    </location>
</feature>
<comment type="caution">
    <text evidence="3">The sequence shown here is derived from an EMBL/GenBank/DDBJ whole genome shotgun (WGS) entry which is preliminary data.</text>
</comment>
<feature type="region of interest" description="Disordered" evidence="1">
    <location>
        <begin position="290"/>
        <end position="756"/>
    </location>
</feature>
<feature type="compositionally biased region" description="Low complexity" evidence="1">
    <location>
        <begin position="385"/>
        <end position="397"/>
    </location>
</feature>
<feature type="region of interest" description="Disordered" evidence="1">
    <location>
        <begin position="1092"/>
        <end position="1128"/>
    </location>
</feature>
<evidence type="ECO:0000313" key="3">
    <source>
        <dbReference type="EMBL" id="PFH37339.1"/>
    </source>
</evidence>
<dbReference type="Proteomes" id="UP000224006">
    <property type="component" value="Chromosome II"/>
</dbReference>
<dbReference type="KEGG" id="bbes:BESB_037970"/>
<feature type="compositionally biased region" description="Acidic residues" evidence="1">
    <location>
        <begin position="677"/>
        <end position="691"/>
    </location>
</feature>
<feature type="compositionally biased region" description="Basic residues" evidence="1">
    <location>
        <begin position="204"/>
        <end position="216"/>
    </location>
</feature>
<evidence type="ECO:0000259" key="2">
    <source>
        <dbReference type="PROSITE" id="PS51412"/>
    </source>
</evidence>
<dbReference type="GeneID" id="40308778"/>
<evidence type="ECO:0000256" key="1">
    <source>
        <dbReference type="SAM" id="MobiDB-lite"/>
    </source>
</evidence>
<feature type="compositionally biased region" description="Acidic residues" evidence="1">
    <location>
        <begin position="735"/>
        <end position="745"/>
    </location>
</feature>
<proteinExistence type="predicted"/>
<accession>A0A2A9MHG5</accession>
<feature type="domain" description="MACPF" evidence="2">
    <location>
        <begin position="833"/>
        <end position="1185"/>
    </location>
</feature>
<dbReference type="EMBL" id="NWUJ01000002">
    <property type="protein sequence ID" value="PFH37339.1"/>
    <property type="molecule type" value="Genomic_DNA"/>
</dbReference>
<protein>
    <submittedName>
        <fullName evidence="3">Perforin-like protein PLP1</fullName>
    </submittedName>
</protein>
<feature type="compositionally biased region" description="Acidic residues" evidence="1">
    <location>
        <begin position="461"/>
        <end position="474"/>
    </location>
</feature>
<dbReference type="Pfam" id="PF01823">
    <property type="entry name" value="MACPF"/>
    <property type="match status" value="1"/>
</dbReference>
<keyword evidence="4" id="KW-1185">Reference proteome</keyword>
<feature type="compositionally biased region" description="Low complexity" evidence="1">
    <location>
        <begin position="219"/>
        <end position="237"/>
    </location>
</feature>
<dbReference type="OrthoDB" id="1366754at2759"/>
<feature type="compositionally biased region" description="Acidic residues" evidence="1">
    <location>
        <begin position="410"/>
        <end position="437"/>
    </location>
</feature>